<comment type="caution">
    <text evidence="2">The sequence shown here is derived from an EMBL/GenBank/DDBJ whole genome shotgun (WGS) entry which is preliminary data.</text>
</comment>
<keyword evidence="3" id="KW-1185">Reference proteome</keyword>
<feature type="compositionally biased region" description="Acidic residues" evidence="1">
    <location>
        <begin position="81"/>
        <end position="92"/>
    </location>
</feature>
<gene>
    <name evidence="2" type="ORF">CBR_g13028</name>
</gene>
<evidence type="ECO:0000256" key="1">
    <source>
        <dbReference type="SAM" id="MobiDB-lite"/>
    </source>
</evidence>
<feature type="region of interest" description="Disordered" evidence="1">
    <location>
        <begin position="1"/>
        <end position="143"/>
    </location>
</feature>
<dbReference type="EMBL" id="BFEA01000180">
    <property type="protein sequence ID" value="GBG73309.1"/>
    <property type="molecule type" value="Genomic_DNA"/>
</dbReference>
<feature type="compositionally biased region" description="Acidic residues" evidence="1">
    <location>
        <begin position="39"/>
        <end position="48"/>
    </location>
</feature>
<dbReference type="AlphaFoldDB" id="A0A388KTE9"/>
<dbReference type="Gramene" id="GBG73309">
    <property type="protein sequence ID" value="GBG73309"/>
    <property type="gene ID" value="CBR_g13028"/>
</dbReference>
<dbReference type="Proteomes" id="UP000265515">
    <property type="component" value="Unassembled WGS sequence"/>
</dbReference>
<evidence type="ECO:0000313" key="3">
    <source>
        <dbReference type="Proteomes" id="UP000265515"/>
    </source>
</evidence>
<proteinExistence type="predicted"/>
<reference evidence="2 3" key="1">
    <citation type="journal article" date="2018" name="Cell">
        <title>The Chara Genome: Secondary Complexity and Implications for Plant Terrestrialization.</title>
        <authorList>
            <person name="Nishiyama T."/>
            <person name="Sakayama H."/>
            <person name="Vries J.D."/>
            <person name="Buschmann H."/>
            <person name="Saint-Marcoux D."/>
            <person name="Ullrich K.K."/>
            <person name="Haas F.B."/>
            <person name="Vanderstraeten L."/>
            <person name="Becker D."/>
            <person name="Lang D."/>
            <person name="Vosolsobe S."/>
            <person name="Rombauts S."/>
            <person name="Wilhelmsson P.K.I."/>
            <person name="Janitza P."/>
            <person name="Kern R."/>
            <person name="Heyl A."/>
            <person name="Rumpler F."/>
            <person name="Villalobos L.I.A.C."/>
            <person name="Clay J.M."/>
            <person name="Skokan R."/>
            <person name="Toyoda A."/>
            <person name="Suzuki Y."/>
            <person name="Kagoshima H."/>
            <person name="Schijlen E."/>
            <person name="Tajeshwar N."/>
            <person name="Catarino B."/>
            <person name="Hetherington A.J."/>
            <person name="Saltykova A."/>
            <person name="Bonnot C."/>
            <person name="Breuninger H."/>
            <person name="Symeonidi A."/>
            <person name="Radhakrishnan G.V."/>
            <person name="Van Nieuwerburgh F."/>
            <person name="Deforce D."/>
            <person name="Chang C."/>
            <person name="Karol K.G."/>
            <person name="Hedrich R."/>
            <person name="Ulvskov P."/>
            <person name="Glockner G."/>
            <person name="Delwiche C.F."/>
            <person name="Petrasek J."/>
            <person name="Van de Peer Y."/>
            <person name="Friml J."/>
            <person name="Beilby M."/>
            <person name="Dolan L."/>
            <person name="Kohara Y."/>
            <person name="Sugano S."/>
            <person name="Fujiyama A."/>
            <person name="Delaux P.-M."/>
            <person name="Quint M."/>
            <person name="TheiBen G."/>
            <person name="Hagemann M."/>
            <person name="Harholt J."/>
            <person name="Dunand C."/>
            <person name="Zachgo S."/>
            <person name="Langdale J."/>
            <person name="Maumus F."/>
            <person name="Straeten D.V.D."/>
            <person name="Gould S.B."/>
            <person name="Rensing S.A."/>
        </authorList>
    </citation>
    <scope>NUCLEOTIDE SEQUENCE [LARGE SCALE GENOMIC DNA]</scope>
    <source>
        <strain evidence="2 3">S276</strain>
    </source>
</reference>
<organism evidence="2 3">
    <name type="scientific">Chara braunii</name>
    <name type="common">Braun's stonewort</name>
    <dbReference type="NCBI Taxonomy" id="69332"/>
    <lineage>
        <taxon>Eukaryota</taxon>
        <taxon>Viridiplantae</taxon>
        <taxon>Streptophyta</taxon>
        <taxon>Charophyceae</taxon>
        <taxon>Charales</taxon>
        <taxon>Characeae</taxon>
        <taxon>Chara</taxon>
    </lineage>
</organism>
<feature type="compositionally biased region" description="Basic and acidic residues" evidence="1">
    <location>
        <begin position="97"/>
        <end position="108"/>
    </location>
</feature>
<sequence length="143" mass="15915">MGREGDNRSEGSEGGGAAEGEKRDVSRDAAGNELRTDTEEYDETEDGEGGNTGTFNEGQSYREDESNEEEESDNGYNNAQDGDDEDDDDEEPSQSSSREERRSEDNRKKTYRKTRGGTSDEGREESNADKQLVPKEKTIEGRK</sequence>
<protein>
    <submittedName>
        <fullName evidence="2">Uncharacterized protein</fullName>
    </submittedName>
</protein>
<feature type="compositionally biased region" description="Basic and acidic residues" evidence="1">
    <location>
        <begin position="118"/>
        <end position="143"/>
    </location>
</feature>
<feature type="compositionally biased region" description="Basic and acidic residues" evidence="1">
    <location>
        <begin position="1"/>
        <end position="11"/>
    </location>
</feature>
<evidence type="ECO:0000313" key="2">
    <source>
        <dbReference type="EMBL" id="GBG73309.1"/>
    </source>
</evidence>
<accession>A0A388KTE9</accession>
<name>A0A388KTE9_CHABU</name>